<keyword evidence="4 7" id="KW-0449">Lipoprotein</keyword>
<evidence type="ECO:0000313" key="8">
    <source>
        <dbReference type="Proteomes" id="UP000005019"/>
    </source>
</evidence>
<name>F5R9D3_METUF</name>
<comment type="function">
    <text evidence="4">Part of the outer membrane protein assembly complex, which is involved in assembly and insertion of beta-barrel proteins into the outer membrane.</text>
</comment>
<sequence>MKRFPALILVASLSAGCSSLSLDSLNPFSGPSKGKVPPLGVIQPTAQLAEVWRYGVGQSENFVFAPAVVGGTVYAASRDGVIARLDDGRLIWKINAGKSLSGGVGASDKLLVVGTEKGEVLAFGTDGKPRWQATVTSEVLAPPEVSDDMVFVRSADSRIQAFAAADGARKWNYQRANPALTLRTHAGLISTPSLVIAGFPGGKLVAINRSNGSTMWESNVALPKGATELERIADVTSPPVLAGREVCAAAFQGRVACFELTSGNVVWSRDISSGAGIDVDTQNLYISDDKGAVHALDRATGASLWKQDKLARRGPGRPLAVGAYIAVSDVEGIVHLLQRENGAFAARLNGDGSSIDAAMQAYGRAFIAQTRAGGVRALSAR</sequence>
<dbReference type="RefSeq" id="WP_008058973.1">
    <property type="nucleotide sequence ID" value="NZ_AFHG01000030.1"/>
</dbReference>
<accession>F5R9D3</accession>
<dbReference type="Gene3D" id="2.130.10.10">
    <property type="entry name" value="YVTN repeat-like/Quinoprotein amine dehydrogenase"/>
    <property type="match status" value="1"/>
</dbReference>
<dbReference type="InterPro" id="IPR002372">
    <property type="entry name" value="PQQ_rpt_dom"/>
</dbReference>
<dbReference type="NCBIfam" id="TIGR03300">
    <property type="entry name" value="assembly_YfgL"/>
    <property type="match status" value="1"/>
</dbReference>
<feature type="signal peptide" evidence="5">
    <location>
        <begin position="1"/>
        <end position="21"/>
    </location>
</feature>
<evidence type="ECO:0000256" key="4">
    <source>
        <dbReference type="HAMAP-Rule" id="MF_00923"/>
    </source>
</evidence>
<evidence type="ECO:0000256" key="1">
    <source>
        <dbReference type="ARBA" id="ARBA00022729"/>
    </source>
</evidence>
<dbReference type="EMBL" id="AFHG01000030">
    <property type="protein sequence ID" value="EGK72924.1"/>
    <property type="molecule type" value="Genomic_DNA"/>
</dbReference>
<dbReference type="OrthoDB" id="5173551at2"/>
<dbReference type="eggNOG" id="COG1520">
    <property type="taxonomic scope" value="Bacteria"/>
</dbReference>
<dbReference type="Pfam" id="PF13360">
    <property type="entry name" value="PQQ_2"/>
    <property type="match status" value="1"/>
</dbReference>
<dbReference type="GO" id="GO:0043165">
    <property type="term" value="P:Gram-negative-bacterium-type cell outer membrane assembly"/>
    <property type="evidence" value="ECO:0007669"/>
    <property type="project" value="UniProtKB-UniRule"/>
</dbReference>
<dbReference type="InterPro" id="IPR017687">
    <property type="entry name" value="BamB"/>
</dbReference>
<dbReference type="STRING" id="1000565.METUNv1_00758"/>
<dbReference type="InterPro" id="IPR018391">
    <property type="entry name" value="PQQ_b-propeller_rpt"/>
</dbReference>
<organism evidence="7 8">
    <name type="scientific">Methyloversatilis universalis (strain ATCC BAA-1314 / DSM 25237 / JCM 13912 / CCUG 52030 / FAM5)</name>
    <dbReference type="NCBI Taxonomy" id="1000565"/>
    <lineage>
        <taxon>Bacteria</taxon>
        <taxon>Pseudomonadati</taxon>
        <taxon>Pseudomonadota</taxon>
        <taxon>Betaproteobacteria</taxon>
        <taxon>Nitrosomonadales</taxon>
        <taxon>Sterolibacteriaceae</taxon>
        <taxon>Methyloversatilis</taxon>
    </lineage>
</organism>
<comment type="subcellular location">
    <subcellularLocation>
        <location evidence="4">Cell outer membrane</location>
        <topology evidence="4">Lipid-anchor</topology>
    </subcellularLocation>
</comment>
<evidence type="ECO:0000256" key="2">
    <source>
        <dbReference type="ARBA" id="ARBA00023136"/>
    </source>
</evidence>
<comment type="subunit">
    <text evidence="4">Part of the Bam complex.</text>
</comment>
<comment type="caution">
    <text evidence="7">The sequence shown here is derived from an EMBL/GenBank/DDBJ whole genome shotgun (WGS) entry which is preliminary data.</text>
</comment>
<dbReference type="GO" id="GO:0009279">
    <property type="term" value="C:cell outer membrane"/>
    <property type="evidence" value="ECO:0007669"/>
    <property type="project" value="UniProtKB-SubCell"/>
</dbReference>
<dbReference type="HAMAP" id="MF_00923">
    <property type="entry name" value="OM_assembly_BamB"/>
    <property type="match status" value="1"/>
</dbReference>
<comment type="similarity">
    <text evidence="4">Belongs to the BamB family.</text>
</comment>
<keyword evidence="8" id="KW-1185">Reference proteome</keyword>
<dbReference type="AlphaFoldDB" id="F5R9D3"/>
<dbReference type="InterPro" id="IPR015943">
    <property type="entry name" value="WD40/YVTN_repeat-like_dom_sf"/>
</dbReference>
<gene>
    <name evidence="4" type="primary">bamB</name>
    <name evidence="7" type="ORF">METUNv1_00758</name>
</gene>
<dbReference type="PANTHER" id="PTHR34512:SF30">
    <property type="entry name" value="OUTER MEMBRANE PROTEIN ASSEMBLY FACTOR BAMB"/>
    <property type="match status" value="1"/>
</dbReference>
<dbReference type="PROSITE" id="PS51257">
    <property type="entry name" value="PROKAR_LIPOPROTEIN"/>
    <property type="match status" value="1"/>
</dbReference>
<keyword evidence="3 4" id="KW-0998">Cell outer membrane</keyword>
<dbReference type="GO" id="GO:0051205">
    <property type="term" value="P:protein insertion into membrane"/>
    <property type="evidence" value="ECO:0007669"/>
    <property type="project" value="UniProtKB-UniRule"/>
</dbReference>
<keyword evidence="4" id="KW-0564">Palmitate</keyword>
<feature type="domain" description="Pyrrolo-quinoline quinone repeat" evidence="6">
    <location>
        <begin position="78"/>
        <end position="307"/>
    </location>
</feature>
<dbReference type="Proteomes" id="UP000005019">
    <property type="component" value="Unassembled WGS sequence"/>
</dbReference>
<reference evidence="7 8" key="1">
    <citation type="journal article" date="2011" name="J. Bacteriol.">
        <title>Genome sequence of Methyloversatilis universalis FAM5T, a methylotrophic representative of the order Rhodocyclales.</title>
        <authorList>
            <person name="Kittichotirat W."/>
            <person name="Good N.M."/>
            <person name="Hall R."/>
            <person name="Bringel F."/>
            <person name="Lajus A."/>
            <person name="Medigue C."/>
            <person name="Smalley N.E."/>
            <person name="Beck D."/>
            <person name="Bumgarner R."/>
            <person name="Vuilleumier S."/>
            <person name="Kalyuzhnaya M.G."/>
        </authorList>
    </citation>
    <scope>NUCLEOTIDE SEQUENCE [LARGE SCALE GENOMIC DNA]</scope>
    <source>
        <strain evidence="8">ATCC BAA-1314 / JCM 13912 / FAM5</strain>
    </source>
</reference>
<dbReference type="SMART" id="SM00564">
    <property type="entry name" value="PQQ"/>
    <property type="match status" value="6"/>
</dbReference>
<dbReference type="PANTHER" id="PTHR34512">
    <property type="entry name" value="CELL SURFACE PROTEIN"/>
    <property type="match status" value="1"/>
</dbReference>
<evidence type="ECO:0000313" key="7">
    <source>
        <dbReference type="EMBL" id="EGK72924.1"/>
    </source>
</evidence>
<proteinExistence type="inferred from homology"/>
<dbReference type="InterPro" id="IPR011047">
    <property type="entry name" value="Quinoprotein_ADH-like_sf"/>
</dbReference>
<evidence type="ECO:0000256" key="3">
    <source>
        <dbReference type="ARBA" id="ARBA00023237"/>
    </source>
</evidence>
<protein>
    <recommendedName>
        <fullName evidence="4">Outer membrane protein assembly factor BamB</fullName>
    </recommendedName>
</protein>
<evidence type="ECO:0000256" key="5">
    <source>
        <dbReference type="SAM" id="SignalP"/>
    </source>
</evidence>
<evidence type="ECO:0000259" key="6">
    <source>
        <dbReference type="Pfam" id="PF13360"/>
    </source>
</evidence>
<keyword evidence="1 4" id="KW-0732">Signal</keyword>
<dbReference type="SUPFAM" id="SSF50998">
    <property type="entry name" value="Quinoprotein alcohol dehydrogenase-like"/>
    <property type="match status" value="1"/>
</dbReference>
<keyword evidence="2 4" id="KW-0472">Membrane</keyword>
<feature type="chain" id="PRO_5009012131" description="Outer membrane protein assembly factor BamB" evidence="5">
    <location>
        <begin position="22"/>
        <end position="381"/>
    </location>
</feature>